<dbReference type="InterPro" id="IPR021109">
    <property type="entry name" value="Peptidase_aspartic_dom_sf"/>
</dbReference>
<dbReference type="Gene3D" id="2.40.70.10">
    <property type="entry name" value="Acid Proteases"/>
    <property type="match status" value="2"/>
</dbReference>
<evidence type="ECO:0000313" key="5">
    <source>
        <dbReference type="Proteomes" id="UP000464086"/>
    </source>
</evidence>
<gene>
    <name evidence="4" type="ORF">GS397_01790</name>
    <name evidence="3" type="ORF">N5J77_20990</name>
</gene>
<dbReference type="EMBL" id="CP047218">
    <property type="protein sequence ID" value="QHD65924.1"/>
    <property type="molecule type" value="Genomic_DNA"/>
</dbReference>
<evidence type="ECO:0000256" key="1">
    <source>
        <dbReference type="SAM" id="MobiDB-lite"/>
    </source>
</evidence>
<sequence length="355" mass="36780">MIRLAVTCSLLLATPAAGLAATVVPNTAPNAVEPIKRTMHIRFPKSVAMIPIMRVKGAILLPATIAGKQVNLLFDNGADASLIDTTLAQNNGMELTESRMGLQTGLSVMPTKLTRASITIGDALTVEGQFVAADLGAISRALGTPVAGLLGAEALKAFIVIVNPSKGWIALGLPGSVEVKSFIKTDGKPVDAQGAKALLPKLAPKAIPFEAGFVIKATINGKPVNLKIDYGSTGTVVLRDSVWQQVIPPASRTGRATNSTRADGLNIGGEIGTGDFEIAGMVVPNMPIASRAGYDRIRHDGFLGLSVLGATTTVLDMPKQRLVLFPPDADVSVSASARPSVESTIPDAGAPTPER</sequence>
<dbReference type="AlphaFoldDB" id="A0A6P1GCI6"/>
<reference evidence="4 5" key="1">
    <citation type="submission" date="2019-12" db="EMBL/GenBank/DDBJ databases">
        <title>Functional and genomic insights into the Sphingobium yanoikuyae YC-JY1, a bacterium efficiently degrading bisphenol A.</title>
        <authorList>
            <person name="Jia Y."/>
            <person name="Li X."/>
            <person name="Wang J."/>
            <person name="Eltoukhy A."/>
            <person name="Lamraoui I."/>
            <person name="Yan Y."/>
        </authorList>
    </citation>
    <scope>NUCLEOTIDE SEQUENCE [LARGE SCALE GENOMIC DNA]</scope>
    <source>
        <strain evidence="4 5">YC-JY1</strain>
    </source>
</reference>
<feature type="signal peptide" evidence="2">
    <location>
        <begin position="1"/>
        <end position="20"/>
    </location>
</feature>
<dbReference type="Proteomes" id="UP000464086">
    <property type="component" value="Chromosome"/>
</dbReference>
<reference evidence="3" key="2">
    <citation type="submission" date="2022-09" db="EMBL/GenBank/DDBJ databases">
        <title>Intensive care unit water sources are persistently colonized with multi-drug resistant bacteria and are the site of extensive horizontal gene transfer of antibiotic resistance genes.</title>
        <authorList>
            <person name="Diorio-Toth L."/>
        </authorList>
    </citation>
    <scope>NUCLEOTIDE SEQUENCE</scope>
    <source>
        <strain evidence="3">GD03659</strain>
    </source>
</reference>
<dbReference type="RefSeq" id="WP_159365493.1">
    <property type="nucleotide sequence ID" value="NZ_CP047218.1"/>
</dbReference>
<accession>A0A6P1GCI6</accession>
<dbReference type="EMBL" id="JAOCKX010000038">
    <property type="protein sequence ID" value="MDH2133615.1"/>
    <property type="molecule type" value="Genomic_DNA"/>
</dbReference>
<keyword evidence="3" id="KW-0645">Protease</keyword>
<proteinExistence type="predicted"/>
<protein>
    <submittedName>
        <fullName evidence="3">Aspartyl protease family protein</fullName>
    </submittedName>
</protein>
<evidence type="ECO:0000313" key="4">
    <source>
        <dbReference type="EMBL" id="QHD65924.1"/>
    </source>
</evidence>
<evidence type="ECO:0000313" key="3">
    <source>
        <dbReference type="EMBL" id="MDH2133615.1"/>
    </source>
</evidence>
<feature type="chain" id="PRO_5026893028" evidence="2">
    <location>
        <begin position="21"/>
        <end position="355"/>
    </location>
</feature>
<keyword evidence="3" id="KW-0378">Hydrolase</keyword>
<name>A0A6P1GCI6_SPHYA</name>
<dbReference type="SUPFAM" id="SSF50630">
    <property type="entry name" value="Acid proteases"/>
    <property type="match status" value="1"/>
</dbReference>
<dbReference type="Proteomes" id="UP001162318">
    <property type="component" value="Unassembled WGS sequence"/>
</dbReference>
<dbReference type="GO" id="GO:0008233">
    <property type="term" value="F:peptidase activity"/>
    <property type="evidence" value="ECO:0007669"/>
    <property type="project" value="UniProtKB-KW"/>
</dbReference>
<organism evidence="4 5">
    <name type="scientific">Sphingobium yanoikuyae</name>
    <name type="common">Sphingomonas yanoikuyae</name>
    <dbReference type="NCBI Taxonomy" id="13690"/>
    <lineage>
        <taxon>Bacteria</taxon>
        <taxon>Pseudomonadati</taxon>
        <taxon>Pseudomonadota</taxon>
        <taxon>Alphaproteobacteria</taxon>
        <taxon>Sphingomonadales</taxon>
        <taxon>Sphingomonadaceae</taxon>
        <taxon>Sphingobium</taxon>
    </lineage>
</organism>
<evidence type="ECO:0000256" key="2">
    <source>
        <dbReference type="SAM" id="SignalP"/>
    </source>
</evidence>
<feature type="compositionally biased region" description="Polar residues" evidence="1">
    <location>
        <begin position="333"/>
        <end position="343"/>
    </location>
</feature>
<feature type="region of interest" description="Disordered" evidence="1">
    <location>
        <begin position="332"/>
        <end position="355"/>
    </location>
</feature>
<dbReference type="Pfam" id="PF13650">
    <property type="entry name" value="Asp_protease_2"/>
    <property type="match status" value="2"/>
</dbReference>
<keyword evidence="2" id="KW-0732">Signal</keyword>
<dbReference type="GO" id="GO:0006508">
    <property type="term" value="P:proteolysis"/>
    <property type="evidence" value="ECO:0007669"/>
    <property type="project" value="UniProtKB-KW"/>
</dbReference>